<proteinExistence type="predicted"/>
<keyword evidence="2" id="KW-1185">Reference proteome</keyword>
<dbReference type="EMBL" id="JAPQKO010000006">
    <property type="protein sequence ID" value="KAJ5155412.1"/>
    <property type="molecule type" value="Genomic_DNA"/>
</dbReference>
<accession>A0A9W9LGV2</accession>
<evidence type="ECO:0000313" key="2">
    <source>
        <dbReference type="Proteomes" id="UP001146351"/>
    </source>
</evidence>
<evidence type="ECO:0000313" key="1">
    <source>
        <dbReference type="EMBL" id="KAJ5155412.1"/>
    </source>
</evidence>
<comment type="caution">
    <text evidence="1">The sequence shown here is derived from an EMBL/GenBank/DDBJ whole genome shotgun (WGS) entry which is preliminary data.</text>
</comment>
<protein>
    <submittedName>
        <fullName evidence="1">Uncharacterized protein</fullName>
    </submittedName>
</protein>
<dbReference type="Proteomes" id="UP001146351">
    <property type="component" value="Unassembled WGS sequence"/>
</dbReference>
<name>A0A9W9LGV2_9EURO</name>
<sequence>MANHPQNEHNSDGITATLPGIELTPVYPHASKEDDPFLVTFAQPSDKENPQDWTRGHKWAVTDVMSATAFNRIMISTIMAPALSTIAAGFDMNSAEAAMSLSI</sequence>
<reference evidence="1" key="2">
    <citation type="journal article" date="2023" name="IMA Fungus">
        <title>Comparative genomic study of the Penicillium genus elucidates a diverse pangenome and 15 lateral gene transfer events.</title>
        <authorList>
            <person name="Petersen C."/>
            <person name="Sorensen T."/>
            <person name="Nielsen M.R."/>
            <person name="Sondergaard T.E."/>
            <person name="Sorensen J.L."/>
            <person name="Fitzpatrick D.A."/>
            <person name="Frisvad J.C."/>
            <person name="Nielsen K.L."/>
        </authorList>
    </citation>
    <scope>NUCLEOTIDE SEQUENCE</scope>
    <source>
        <strain evidence="1">IBT 21917</strain>
    </source>
</reference>
<gene>
    <name evidence="1" type="ORF">N7492_008215</name>
</gene>
<dbReference type="AlphaFoldDB" id="A0A9W9LGV2"/>
<reference evidence="1" key="1">
    <citation type="submission" date="2022-11" db="EMBL/GenBank/DDBJ databases">
        <authorList>
            <person name="Petersen C."/>
        </authorList>
    </citation>
    <scope>NUCLEOTIDE SEQUENCE</scope>
    <source>
        <strain evidence="1">IBT 21917</strain>
    </source>
</reference>
<dbReference type="OrthoDB" id="6770063at2759"/>
<organism evidence="1 2">
    <name type="scientific">Penicillium capsulatum</name>
    <dbReference type="NCBI Taxonomy" id="69766"/>
    <lineage>
        <taxon>Eukaryota</taxon>
        <taxon>Fungi</taxon>
        <taxon>Dikarya</taxon>
        <taxon>Ascomycota</taxon>
        <taxon>Pezizomycotina</taxon>
        <taxon>Eurotiomycetes</taxon>
        <taxon>Eurotiomycetidae</taxon>
        <taxon>Eurotiales</taxon>
        <taxon>Aspergillaceae</taxon>
        <taxon>Penicillium</taxon>
    </lineage>
</organism>